<dbReference type="PANTHER" id="PTHR19306">
    <property type="entry name" value="STRUCTURAL MAINTENANCE OF CHROMOSOMES 5,6 SMC5, SMC6"/>
    <property type="match status" value="1"/>
</dbReference>
<evidence type="ECO:0000256" key="11">
    <source>
        <dbReference type="ARBA" id="ARBA00023242"/>
    </source>
</evidence>
<feature type="compositionally biased region" description="Basic and acidic residues" evidence="13">
    <location>
        <begin position="604"/>
        <end position="626"/>
    </location>
</feature>
<evidence type="ECO:0000256" key="6">
    <source>
        <dbReference type="ARBA" id="ARBA00022763"/>
    </source>
</evidence>
<feature type="region of interest" description="Disordered" evidence="13">
    <location>
        <begin position="598"/>
        <end position="626"/>
    </location>
</feature>
<keyword evidence="7" id="KW-0067">ATP-binding</keyword>
<evidence type="ECO:0000256" key="2">
    <source>
        <dbReference type="ARBA" id="ARBA00004286"/>
    </source>
</evidence>
<keyword evidence="15" id="KW-1185">Reference proteome</keyword>
<dbReference type="EMBL" id="LXFE01003781">
    <property type="protein sequence ID" value="OLL22172.1"/>
    <property type="molecule type" value="Genomic_DNA"/>
</dbReference>
<evidence type="ECO:0000256" key="8">
    <source>
        <dbReference type="ARBA" id="ARBA00023054"/>
    </source>
</evidence>
<comment type="caution">
    <text evidence="14">The sequence shown here is derived from an EMBL/GenBank/DDBJ whole genome shotgun (WGS) entry which is preliminary data.</text>
</comment>
<dbReference type="AlphaFoldDB" id="A0A1U7LHZ6"/>
<dbReference type="GO" id="GO:0035861">
    <property type="term" value="C:site of double-strand break"/>
    <property type="evidence" value="ECO:0007669"/>
    <property type="project" value="TreeGrafter"/>
</dbReference>
<protein>
    <submittedName>
        <fullName evidence="14">Structural maintenance of chromosomes protein 6</fullName>
    </submittedName>
</protein>
<dbReference type="OrthoDB" id="10072614at2759"/>
<proteinExistence type="inferred from homology"/>
<keyword evidence="4" id="KW-0158">Chromosome</keyword>
<evidence type="ECO:0000256" key="12">
    <source>
        <dbReference type="SAM" id="Coils"/>
    </source>
</evidence>
<feature type="coiled-coil region" evidence="12">
    <location>
        <begin position="70"/>
        <end position="129"/>
    </location>
</feature>
<feature type="region of interest" description="Disordered" evidence="13">
    <location>
        <begin position="807"/>
        <end position="827"/>
    </location>
</feature>
<dbReference type="Proteomes" id="UP000186594">
    <property type="component" value="Unassembled WGS sequence"/>
</dbReference>
<evidence type="ECO:0000313" key="14">
    <source>
        <dbReference type="EMBL" id="OLL22172.1"/>
    </source>
</evidence>
<organism evidence="14 15">
    <name type="scientific">Neolecta irregularis (strain DAH-3)</name>
    <dbReference type="NCBI Taxonomy" id="1198029"/>
    <lineage>
        <taxon>Eukaryota</taxon>
        <taxon>Fungi</taxon>
        <taxon>Dikarya</taxon>
        <taxon>Ascomycota</taxon>
        <taxon>Taphrinomycotina</taxon>
        <taxon>Neolectales</taxon>
        <taxon>Neolectaceae</taxon>
        <taxon>Neolecta</taxon>
    </lineage>
</organism>
<evidence type="ECO:0000256" key="4">
    <source>
        <dbReference type="ARBA" id="ARBA00022454"/>
    </source>
</evidence>
<feature type="coiled-coil region" evidence="12">
    <location>
        <begin position="519"/>
        <end position="597"/>
    </location>
</feature>
<feature type="coiled-coil region" evidence="12">
    <location>
        <begin position="193"/>
        <end position="280"/>
    </location>
</feature>
<evidence type="ECO:0000313" key="15">
    <source>
        <dbReference type="Proteomes" id="UP000186594"/>
    </source>
</evidence>
<evidence type="ECO:0000256" key="10">
    <source>
        <dbReference type="ARBA" id="ARBA00023204"/>
    </source>
</evidence>
<evidence type="ECO:0000256" key="5">
    <source>
        <dbReference type="ARBA" id="ARBA00022741"/>
    </source>
</evidence>
<evidence type="ECO:0000256" key="7">
    <source>
        <dbReference type="ARBA" id="ARBA00022840"/>
    </source>
</evidence>
<dbReference type="GO" id="GO:0030915">
    <property type="term" value="C:Smc5-Smc6 complex"/>
    <property type="evidence" value="ECO:0007669"/>
    <property type="project" value="TreeGrafter"/>
</dbReference>
<evidence type="ECO:0000256" key="13">
    <source>
        <dbReference type="SAM" id="MobiDB-lite"/>
    </source>
</evidence>
<reference evidence="14 15" key="1">
    <citation type="submission" date="2016-04" db="EMBL/GenBank/DDBJ databases">
        <title>Evolutionary innovation and constraint leading to complex multicellularity in the Ascomycota.</title>
        <authorList>
            <person name="Cisse O."/>
            <person name="Nguyen A."/>
            <person name="Hewitt D.A."/>
            <person name="Jedd G."/>
            <person name="Stajich J.E."/>
        </authorList>
    </citation>
    <scope>NUCLEOTIDE SEQUENCE [LARGE SCALE GENOMIC DNA]</scope>
    <source>
        <strain evidence="14 15">DAH-3</strain>
    </source>
</reference>
<keyword evidence="5" id="KW-0547">Nucleotide-binding</keyword>
<dbReference type="STRING" id="1198029.A0A1U7LHZ6"/>
<dbReference type="GO" id="GO:0005524">
    <property type="term" value="F:ATP binding"/>
    <property type="evidence" value="ECO:0007669"/>
    <property type="project" value="UniProtKB-KW"/>
</dbReference>
<keyword evidence="8 12" id="KW-0175">Coiled coil</keyword>
<sequence length="912" mass="105546">MDHMGINVDNPMNILTQDTARQFLSNSSPEEKYRFFMTGVQLKQLDTDYRLIEESLICTREMLVKKQPHLNILKKKEHEAKLRLKRLESNQNSRDELAKLSNEVMWATVKEFREEDVSLKEHLQELQRKMTTSSSHRMDTKTSLEALQQKISTLDLELRQIDSGFSSRKLEIKILDSKIMALRDEMTKVMAEHRAANAAVSNAATKIADLEEDLVSEHKRLKSLDGGRQAQTIVEKERLEELIKTLTQEQSGCKHRIEELDKLEEAKEEELYTCQRLINEKSSKIKNEQDLIASISKGQKDQLARFGGLAMVELIRDINASRNFKSKPIGPWGSHMKILKKEWTGVIETVIGGNVNAFLVRDFRERDILQKMLSSKTWERSQCPPIIVAKGDAFDYSQGEPDQNFDTILRVMEFSNEDVKRQLVNLHNIESTVLIKDRGMADNTMHARPQNVSSCYALNPKREGRSAFRVGGKGGASGTQPIDYPSHLRLRDIDQAEIKLHELKIRELLEKVYVHNQDLQTIKGQIQDFMKERKQKERRINEIKIELRKNNAEIRQLNDALIDLAADSRVSILEEEIQLAKEELTQAEQGYSDLQTELDSFNPRLDHPTREKNDKTTEEEQNHVVRREKSDALVDVKKVNQQQLENLQWWTNKIEDYQRRMEQKKTEIDENRQELDRWLKTAREESGVNEIDTDRTVEQLSRLIEKQKAKIQELEKSVGEESVVTREFEEARAAHATARAEWNSMSRLVNTMTNSLKIRRARYKRFRSLITDRAKQLFLYYLLQRGFSGRLIIEHGDHGNGTLKLRVHTNEENKKADEKDPKSLSGGEKSFSTICLLLSLWEAMGCPIRCLDEFDVFMDAMNRSISMKLMIQAAEDSVQTQFILITPQGMGNLSITDNIKVSRMQDPDRGRT</sequence>
<gene>
    <name evidence="14" type="ORF">NEOLI_001395</name>
</gene>
<keyword evidence="9" id="KW-0233">DNA recombination</keyword>
<keyword evidence="6" id="KW-0227">DNA damage</keyword>
<accession>A0A1U7LHZ6</accession>
<dbReference type="Gene3D" id="3.40.50.300">
    <property type="entry name" value="P-loop containing nucleotide triphosphate hydrolases"/>
    <property type="match status" value="1"/>
</dbReference>
<comment type="similarity">
    <text evidence="3">Belongs to the SMC family. SMC6 subfamily.</text>
</comment>
<name>A0A1U7LHZ6_NEOID</name>
<dbReference type="OMA" id="FMCHRSL"/>
<dbReference type="SUPFAM" id="SSF52540">
    <property type="entry name" value="P-loop containing nucleoside triphosphate hydrolases"/>
    <property type="match status" value="2"/>
</dbReference>
<dbReference type="InterPro" id="IPR027417">
    <property type="entry name" value="P-loop_NTPase"/>
</dbReference>
<dbReference type="GO" id="GO:0003684">
    <property type="term" value="F:damaged DNA binding"/>
    <property type="evidence" value="ECO:0007669"/>
    <property type="project" value="TreeGrafter"/>
</dbReference>
<dbReference type="GO" id="GO:0005634">
    <property type="term" value="C:nucleus"/>
    <property type="evidence" value="ECO:0007669"/>
    <property type="project" value="UniProtKB-SubCell"/>
</dbReference>
<evidence type="ECO:0000256" key="9">
    <source>
        <dbReference type="ARBA" id="ARBA00023172"/>
    </source>
</evidence>
<evidence type="ECO:0000256" key="3">
    <source>
        <dbReference type="ARBA" id="ARBA00006793"/>
    </source>
</evidence>
<dbReference type="PANTHER" id="PTHR19306:SF6">
    <property type="entry name" value="STRUCTURAL MAINTENANCE OF CHROMOSOMES PROTEIN 6"/>
    <property type="match status" value="1"/>
</dbReference>
<comment type="subcellular location">
    <subcellularLocation>
        <location evidence="2">Chromosome</location>
    </subcellularLocation>
    <subcellularLocation>
        <location evidence="1">Nucleus</location>
    </subcellularLocation>
</comment>
<evidence type="ECO:0000256" key="1">
    <source>
        <dbReference type="ARBA" id="ARBA00004123"/>
    </source>
</evidence>
<keyword evidence="10" id="KW-0234">DNA repair</keyword>
<dbReference type="Gene3D" id="1.10.287.1490">
    <property type="match status" value="1"/>
</dbReference>
<keyword evidence="11" id="KW-0539">Nucleus</keyword>
<dbReference type="GO" id="GO:0000724">
    <property type="term" value="P:double-strand break repair via homologous recombination"/>
    <property type="evidence" value="ECO:0007669"/>
    <property type="project" value="TreeGrafter"/>
</dbReference>
<dbReference type="GO" id="GO:0003697">
    <property type="term" value="F:single-stranded DNA binding"/>
    <property type="evidence" value="ECO:0007669"/>
    <property type="project" value="TreeGrafter"/>
</dbReference>
<feature type="coiled-coil region" evidence="12">
    <location>
        <begin position="640"/>
        <end position="717"/>
    </location>
</feature>
<feature type="compositionally biased region" description="Basic and acidic residues" evidence="13">
    <location>
        <begin position="808"/>
        <end position="822"/>
    </location>
</feature>